<reference evidence="2" key="1">
    <citation type="submission" date="2025-08" db="UniProtKB">
        <authorList>
            <consortium name="Ensembl"/>
        </authorList>
    </citation>
    <scope>IDENTIFICATION</scope>
</reference>
<sequence length="114" mass="12793">MLDQVVLIAGVTVLGLLEQAYFSLQVTYARRKYLVSPPSTSGPPEFERVFKAQNYLVLGNVLCGWVFHFCNLGFIRPENLVSCGLRVFRGLLANSKRIIMCLLLRSGFRLATLP</sequence>
<accession>A0A674D8L9</accession>
<dbReference type="InParanoid" id="A0A674D8L9"/>
<gene>
    <name evidence="2" type="primary">LTC4S</name>
</gene>
<dbReference type="AlphaFoldDB" id="A0A674D8L9"/>
<keyword evidence="1" id="KW-1133">Transmembrane helix</keyword>
<name>A0A674D8L9_SALTR</name>
<keyword evidence="3" id="KW-1185">Reference proteome</keyword>
<dbReference type="Gene3D" id="1.20.120.550">
    <property type="entry name" value="Membrane associated eicosanoid/glutathione metabolism-like domain"/>
    <property type="match status" value="1"/>
</dbReference>
<evidence type="ECO:0000313" key="2">
    <source>
        <dbReference type="Ensembl" id="ENSSTUP00000092280.1"/>
    </source>
</evidence>
<organism evidence="2 3">
    <name type="scientific">Salmo trutta</name>
    <name type="common">Brown trout</name>
    <dbReference type="NCBI Taxonomy" id="8032"/>
    <lineage>
        <taxon>Eukaryota</taxon>
        <taxon>Metazoa</taxon>
        <taxon>Chordata</taxon>
        <taxon>Craniata</taxon>
        <taxon>Vertebrata</taxon>
        <taxon>Euteleostomi</taxon>
        <taxon>Actinopterygii</taxon>
        <taxon>Neopterygii</taxon>
        <taxon>Teleostei</taxon>
        <taxon>Protacanthopterygii</taxon>
        <taxon>Salmoniformes</taxon>
        <taxon>Salmonidae</taxon>
        <taxon>Salmoninae</taxon>
        <taxon>Salmo</taxon>
    </lineage>
</organism>
<protein>
    <submittedName>
        <fullName evidence="2">Leukotriene C4 synthase</fullName>
    </submittedName>
</protein>
<dbReference type="InterPro" id="IPR023352">
    <property type="entry name" value="MAPEG-like_dom_sf"/>
</dbReference>
<dbReference type="Proteomes" id="UP000472277">
    <property type="component" value="Chromosome 3"/>
</dbReference>
<dbReference type="GeneTree" id="ENSGT00940000160738"/>
<feature type="transmembrane region" description="Helical" evidence="1">
    <location>
        <begin position="6"/>
        <end position="24"/>
    </location>
</feature>
<dbReference type="SUPFAM" id="SSF161084">
    <property type="entry name" value="MAPEG domain-like"/>
    <property type="match status" value="1"/>
</dbReference>
<reference evidence="2" key="2">
    <citation type="submission" date="2025-09" db="UniProtKB">
        <authorList>
            <consortium name="Ensembl"/>
        </authorList>
    </citation>
    <scope>IDENTIFICATION</scope>
</reference>
<proteinExistence type="predicted"/>
<keyword evidence="1" id="KW-0812">Transmembrane</keyword>
<dbReference type="Ensembl" id="ENSSTUT00000098247.1">
    <property type="protein sequence ID" value="ENSSTUP00000092280.1"/>
    <property type="gene ID" value="ENSSTUG00000040592.1"/>
</dbReference>
<evidence type="ECO:0000256" key="1">
    <source>
        <dbReference type="SAM" id="Phobius"/>
    </source>
</evidence>
<evidence type="ECO:0000313" key="3">
    <source>
        <dbReference type="Proteomes" id="UP000472277"/>
    </source>
</evidence>
<keyword evidence="1" id="KW-0472">Membrane</keyword>